<sequence>MSDPTVRQRLVARTLRQWRADAGMVLDDVTSRLGWSRSKLSRLERAETIPGPAEVIVLATIYDIPTPERDEYAALASHHRRDDWARAYLEDTITGELQDFIELESEASKLENFEAVLIPGLLQTAEYAAAVAAGWDCGVPDDDIAVAHRTEVRVRRQARLHSDKPLLLHAVVHELALRSVIGGSQVMRRQLHHLAASAERPNITLQVLPASAGAHPSFGSTFAILHHGEHTTPTVFLDTLIRGIFIQEPEDVERCKITFERLRDFALNSTESVRLIRAVAAEITTDEVGGARW</sequence>
<keyword evidence="3" id="KW-1185">Reference proteome</keyword>
<reference evidence="2 3" key="1">
    <citation type="submission" date="2022-06" db="EMBL/GenBank/DDBJ databases">
        <title>Genomic Encyclopedia of Type Strains, Phase I: the one thousand microbial genomes (KMG-I) project.</title>
        <authorList>
            <person name="Kyrpides N."/>
        </authorList>
    </citation>
    <scope>NUCLEOTIDE SEQUENCE [LARGE SCALE GENOMIC DNA]</scope>
    <source>
        <strain evidence="2 3">DSM 43889</strain>
    </source>
</reference>
<name>A0ABT1JMZ8_ACTCY</name>
<dbReference type="SMART" id="SM00530">
    <property type="entry name" value="HTH_XRE"/>
    <property type="match status" value="1"/>
</dbReference>
<gene>
    <name evidence="2" type="ORF">G443_004167</name>
</gene>
<feature type="domain" description="HTH cro/C1-type" evidence="1">
    <location>
        <begin position="15"/>
        <end position="69"/>
    </location>
</feature>
<dbReference type="RefSeq" id="WP_155886144.1">
    <property type="nucleotide sequence ID" value="NZ_AUBJ02000001.1"/>
</dbReference>
<dbReference type="Pfam" id="PF19054">
    <property type="entry name" value="DUF5753"/>
    <property type="match status" value="1"/>
</dbReference>
<evidence type="ECO:0000259" key="1">
    <source>
        <dbReference type="PROSITE" id="PS50943"/>
    </source>
</evidence>
<dbReference type="Pfam" id="PF13560">
    <property type="entry name" value="HTH_31"/>
    <property type="match status" value="1"/>
</dbReference>
<accession>A0ABT1JMZ8</accession>
<dbReference type="Gene3D" id="1.10.260.40">
    <property type="entry name" value="lambda repressor-like DNA-binding domains"/>
    <property type="match status" value="1"/>
</dbReference>
<dbReference type="PROSITE" id="PS50943">
    <property type="entry name" value="HTH_CROC1"/>
    <property type="match status" value="1"/>
</dbReference>
<dbReference type="InterPro" id="IPR043917">
    <property type="entry name" value="DUF5753"/>
</dbReference>
<proteinExistence type="predicted"/>
<dbReference type="CDD" id="cd00093">
    <property type="entry name" value="HTH_XRE"/>
    <property type="match status" value="1"/>
</dbReference>
<evidence type="ECO:0000313" key="3">
    <source>
        <dbReference type="Proteomes" id="UP000791080"/>
    </source>
</evidence>
<dbReference type="Proteomes" id="UP000791080">
    <property type="component" value="Unassembled WGS sequence"/>
</dbReference>
<evidence type="ECO:0000313" key="2">
    <source>
        <dbReference type="EMBL" id="MCP2333897.1"/>
    </source>
</evidence>
<comment type="caution">
    <text evidence="2">The sequence shown here is derived from an EMBL/GenBank/DDBJ whole genome shotgun (WGS) entry which is preliminary data.</text>
</comment>
<organism evidence="2 3">
    <name type="scientific">Actinoalloteichus caeruleus DSM 43889</name>
    <dbReference type="NCBI Taxonomy" id="1120930"/>
    <lineage>
        <taxon>Bacteria</taxon>
        <taxon>Bacillati</taxon>
        <taxon>Actinomycetota</taxon>
        <taxon>Actinomycetes</taxon>
        <taxon>Pseudonocardiales</taxon>
        <taxon>Pseudonocardiaceae</taxon>
        <taxon>Actinoalloteichus</taxon>
        <taxon>Actinoalloteichus cyanogriseus</taxon>
    </lineage>
</organism>
<dbReference type="SUPFAM" id="SSF47413">
    <property type="entry name" value="lambda repressor-like DNA-binding domains"/>
    <property type="match status" value="1"/>
</dbReference>
<protein>
    <submittedName>
        <fullName evidence="2">Helix-turn-helix domain-containing protein</fullName>
    </submittedName>
</protein>
<dbReference type="EMBL" id="AUBJ02000001">
    <property type="protein sequence ID" value="MCP2333897.1"/>
    <property type="molecule type" value="Genomic_DNA"/>
</dbReference>
<dbReference type="InterPro" id="IPR001387">
    <property type="entry name" value="Cro/C1-type_HTH"/>
</dbReference>
<dbReference type="InterPro" id="IPR010982">
    <property type="entry name" value="Lambda_DNA-bd_dom_sf"/>
</dbReference>